<reference evidence="2 3" key="1">
    <citation type="journal article" date="2018" name="Sci. Rep.">
        <title>Genome sequence of the cauliflower mushroom Sparassis crispa (Hanabiratake) and its association with beneficial usage.</title>
        <authorList>
            <person name="Kiyama R."/>
            <person name="Furutani Y."/>
            <person name="Kawaguchi K."/>
            <person name="Nakanishi T."/>
        </authorList>
    </citation>
    <scope>NUCLEOTIDE SEQUENCE [LARGE SCALE GENOMIC DNA]</scope>
</reference>
<organism evidence="2 3">
    <name type="scientific">Sparassis crispa</name>
    <dbReference type="NCBI Taxonomy" id="139825"/>
    <lineage>
        <taxon>Eukaryota</taxon>
        <taxon>Fungi</taxon>
        <taxon>Dikarya</taxon>
        <taxon>Basidiomycota</taxon>
        <taxon>Agaricomycotina</taxon>
        <taxon>Agaricomycetes</taxon>
        <taxon>Polyporales</taxon>
        <taxon>Sparassidaceae</taxon>
        <taxon>Sparassis</taxon>
    </lineage>
</organism>
<gene>
    <name evidence="2" type="ORF">SCP_0207070</name>
</gene>
<evidence type="ECO:0000256" key="1">
    <source>
        <dbReference type="SAM" id="MobiDB-lite"/>
    </source>
</evidence>
<proteinExistence type="predicted"/>
<accession>A0A401GBI3</accession>
<sequence length="724" mass="76766">MPKDIVTAFEKSIADDHAKGVENWKHLCEKPLADGPEQAEHYHHELTSAMYWLKPLADYLSDKFGMAVSILLAGPIADLNGAIEVHSAHVGQTPGLVNLCWPEFDPIGYTDAEASMVRFAKHLYCTAGVAMADGSPAPQVETSAQARAEPGPSGQASSSSCVGSSSPVRVSSTVSAVVNPSRAIVATSSASVSLPVPFAQAESVDVSSNATASSSTPSQPTLTSIPTLVREDGHMHETVHAGGLFILPPVVNRVMVPPTDFQLLTVGRSDDVFSSPATSSPSAAVVPPQPVASDALPSLSAPTSITTAETSTSSQPVTGSTCPSVIDLTSASVTETSMQPFLPSATPLSSQSALPSSNSRSDINLSSSPIAPSPIAPAIPSSTSTVRDSDLVATIPVLNLTCFSDREKKLYENFIRERGWGSEWSRMLTSLVLLEKEAPATVKRLGGNKARPAEVASWIKIAQPARDMEIDDPIAFARGWWGWWTSLQPSTRAVGDDGKPQQDWSAVVWDSLCITGPNGLLLVVVCLAWWGMVVVGKASADQENNWCAAVADVAWTLDQILSSLSGSSSSNPDGSTTSRESLSLCGTMSTLSAWKGSSVLLKRRVLDLLTTEHTDRQRATSQEKRNVLAHCVKQWCTIQDLYMPVVSQLRSPMSSGPIPAPSIGDAPTDGDTLCLTSTANLTLWLLSALPDALRNSLHMQDLLAKEKLLHLAQADDALAEIHQL</sequence>
<dbReference type="OrthoDB" id="2746120at2759"/>
<feature type="compositionally biased region" description="Low complexity" evidence="1">
    <location>
        <begin position="342"/>
        <end position="370"/>
    </location>
</feature>
<feature type="region of interest" description="Disordered" evidence="1">
    <location>
        <begin position="135"/>
        <end position="165"/>
    </location>
</feature>
<dbReference type="RefSeq" id="XP_027610420.1">
    <property type="nucleotide sequence ID" value="XM_027754619.1"/>
</dbReference>
<feature type="region of interest" description="Disordered" evidence="1">
    <location>
        <begin position="340"/>
        <end position="383"/>
    </location>
</feature>
<protein>
    <submittedName>
        <fullName evidence="2">Uncharacterized protein</fullName>
    </submittedName>
</protein>
<dbReference type="GeneID" id="38776424"/>
<dbReference type="InParanoid" id="A0A401GBI3"/>
<comment type="caution">
    <text evidence="2">The sequence shown here is derived from an EMBL/GenBank/DDBJ whole genome shotgun (WGS) entry which is preliminary data.</text>
</comment>
<feature type="compositionally biased region" description="Low complexity" evidence="1">
    <location>
        <begin position="148"/>
        <end position="165"/>
    </location>
</feature>
<evidence type="ECO:0000313" key="3">
    <source>
        <dbReference type="Proteomes" id="UP000287166"/>
    </source>
</evidence>
<dbReference type="STRING" id="139825.A0A401GBI3"/>
<evidence type="ECO:0000313" key="2">
    <source>
        <dbReference type="EMBL" id="GBE79507.1"/>
    </source>
</evidence>
<dbReference type="EMBL" id="BFAD01000002">
    <property type="protein sequence ID" value="GBE79507.1"/>
    <property type="molecule type" value="Genomic_DNA"/>
</dbReference>
<dbReference type="AlphaFoldDB" id="A0A401GBI3"/>
<feature type="region of interest" description="Disordered" evidence="1">
    <location>
        <begin position="273"/>
        <end position="323"/>
    </location>
</feature>
<name>A0A401GBI3_9APHY</name>
<feature type="compositionally biased region" description="Low complexity" evidence="1">
    <location>
        <begin position="274"/>
        <end position="314"/>
    </location>
</feature>
<keyword evidence="3" id="KW-1185">Reference proteome</keyword>
<dbReference type="Proteomes" id="UP000287166">
    <property type="component" value="Unassembled WGS sequence"/>
</dbReference>